<proteinExistence type="predicted"/>
<dbReference type="EMBL" id="CARXXK010000002">
    <property type="protein sequence ID" value="CAI6352893.1"/>
    <property type="molecule type" value="Genomic_DNA"/>
</dbReference>
<accession>A0AAV0WAR6</accession>
<dbReference type="Proteomes" id="UP001160148">
    <property type="component" value="Unassembled WGS sequence"/>
</dbReference>
<sequence>MLVHMDPPTNRLTRPAAGDRSTDDMVVDEPEEQHAHAFNSTDFVKRKGKIKSTGTHATHLQLLKGLQKGTQE</sequence>
<feature type="region of interest" description="Disordered" evidence="1">
    <location>
        <begin position="1"/>
        <end position="24"/>
    </location>
</feature>
<name>A0AAV0WAR6_9HEMI</name>
<gene>
    <name evidence="2" type="ORF">MEUPH1_LOCUS9084</name>
</gene>
<comment type="caution">
    <text evidence="2">The sequence shown here is derived from an EMBL/GenBank/DDBJ whole genome shotgun (WGS) entry which is preliminary data.</text>
</comment>
<organism evidence="2 3">
    <name type="scientific">Macrosiphum euphorbiae</name>
    <name type="common">potato aphid</name>
    <dbReference type="NCBI Taxonomy" id="13131"/>
    <lineage>
        <taxon>Eukaryota</taxon>
        <taxon>Metazoa</taxon>
        <taxon>Ecdysozoa</taxon>
        <taxon>Arthropoda</taxon>
        <taxon>Hexapoda</taxon>
        <taxon>Insecta</taxon>
        <taxon>Pterygota</taxon>
        <taxon>Neoptera</taxon>
        <taxon>Paraneoptera</taxon>
        <taxon>Hemiptera</taxon>
        <taxon>Sternorrhyncha</taxon>
        <taxon>Aphidomorpha</taxon>
        <taxon>Aphidoidea</taxon>
        <taxon>Aphididae</taxon>
        <taxon>Macrosiphini</taxon>
        <taxon>Macrosiphum</taxon>
    </lineage>
</organism>
<reference evidence="2 3" key="1">
    <citation type="submission" date="2023-01" db="EMBL/GenBank/DDBJ databases">
        <authorList>
            <person name="Whitehead M."/>
        </authorList>
    </citation>
    <scope>NUCLEOTIDE SEQUENCE [LARGE SCALE GENOMIC DNA]</scope>
</reference>
<evidence type="ECO:0000313" key="3">
    <source>
        <dbReference type="Proteomes" id="UP001160148"/>
    </source>
</evidence>
<protein>
    <submittedName>
        <fullName evidence="2">Uncharacterized protein</fullName>
    </submittedName>
</protein>
<evidence type="ECO:0000256" key="1">
    <source>
        <dbReference type="SAM" id="MobiDB-lite"/>
    </source>
</evidence>
<keyword evidence="3" id="KW-1185">Reference proteome</keyword>
<dbReference type="AlphaFoldDB" id="A0AAV0WAR6"/>
<evidence type="ECO:0000313" key="2">
    <source>
        <dbReference type="EMBL" id="CAI6352893.1"/>
    </source>
</evidence>